<gene>
    <name evidence="1" type="ORF">LPJ66_007359</name>
</gene>
<evidence type="ECO:0000313" key="1">
    <source>
        <dbReference type="EMBL" id="KAJ1890637.1"/>
    </source>
</evidence>
<keyword evidence="2" id="KW-1185">Reference proteome</keyword>
<organism evidence="1 2">
    <name type="scientific">Kickxella alabastrina</name>
    <dbReference type="NCBI Taxonomy" id="61397"/>
    <lineage>
        <taxon>Eukaryota</taxon>
        <taxon>Fungi</taxon>
        <taxon>Fungi incertae sedis</taxon>
        <taxon>Zoopagomycota</taxon>
        <taxon>Kickxellomycotina</taxon>
        <taxon>Kickxellomycetes</taxon>
        <taxon>Kickxellales</taxon>
        <taxon>Kickxellaceae</taxon>
        <taxon>Kickxella</taxon>
    </lineage>
</organism>
<sequence>MLLSALGRFRTVAAPRYLSSATTAVSLRQFTTIEKPAAAAAAAGAAGAAGAAAGPTAPTGPPPPEVPTRVFGTVPKKSKKYAKLDKQRIRAHLRRLQPKLEATGTTQTSTFQHESALSASSSFDQHSSSSLTLETMMAAGMHLGHSASLWNPMNLPYIFGEREGIHVINLEVTMAALRRSAHFVRQVAYHGGLVLFAGARKDHRQMAVDAALLAEQYFVTGKWIPGTLTNPRPLLGKHIMYVEDIWDVAEAKDFANYTTPANAAEEEAELAGGKRGGRKPNTRYLKMVEEEKAKLKKEGDGLKTYKPDLIIALNPLECKTMLAECKLAHVPTVGIVDTNCDPRLVTYPVPCNDDSMRAVAIVAGVLARAAKEGMDMRKLRLGEAVRKHHAVGIEKAAAEAGRAERMFNE</sequence>
<reference evidence="1" key="1">
    <citation type="submission" date="2022-07" db="EMBL/GenBank/DDBJ databases">
        <title>Phylogenomic reconstructions and comparative analyses of Kickxellomycotina fungi.</title>
        <authorList>
            <person name="Reynolds N.K."/>
            <person name="Stajich J.E."/>
            <person name="Barry K."/>
            <person name="Grigoriev I.V."/>
            <person name="Crous P."/>
            <person name="Smith M.E."/>
        </authorList>
    </citation>
    <scope>NUCLEOTIDE SEQUENCE</scope>
    <source>
        <strain evidence="1">Benny 63K</strain>
    </source>
</reference>
<name>A0ACC1I917_9FUNG</name>
<protein>
    <submittedName>
        <fullName evidence="1">Uncharacterized protein</fullName>
    </submittedName>
</protein>
<evidence type="ECO:0000313" key="2">
    <source>
        <dbReference type="Proteomes" id="UP001150581"/>
    </source>
</evidence>
<dbReference type="EMBL" id="JANBPG010001304">
    <property type="protein sequence ID" value="KAJ1890637.1"/>
    <property type="molecule type" value="Genomic_DNA"/>
</dbReference>
<dbReference type="Proteomes" id="UP001150581">
    <property type="component" value="Unassembled WGS sequence"/>
</dbReference>
<accession>A0ACC1I917</accession>
<proteinExistence type="predicted"/>
<comment type="caution">
    <text evidence="1">The sequence shown here is derived from an EMBL/GenBank/DDBJ whole genome shotgun (WGS) entry which is preliminary data.</text>
</comment>